<name>A0A915KLC7_ROMCU</name>
<dbReference type="Proteomes" id="UP000887565">
    <property type="component" value="Unplaced"/>
</dbReference>
<evidence type="ECO:0000256" key="1">
    <source>
        <dbReference type="SAM" id="MobiDB-lite"/>
    </source>
</evidence>
<reference evidence="3" key="1">
    <citation type="submission" date="2022-11" db="UniProtKB">
        <authorList>
            <consortium name="WormBaseParasite"/>
        </authorList>
    </citation>
    <scope>IDENTIFICATION</scope>
</reference>
<proteinExistence type="predicted"/>
<evidence type="ECO:0000313" key="2">
    <source>
        <dbReference type="Proteomes" id="UP000887565"/>
    </source>
</evidence>
<sequence>MKSIWYQESIGRGDQTSERKEARSSNWRKKIVGNKTSRVAKGVVTEAVFKEKQSMILSDW</sequence>
<evidence type="ECO:0000313" key="3">
    <source>
        <dbReference type="WBParaSite" id="nRc.2.0.1.t38833-RA"/>
    </source>
</evidence>
<protein>
    <submittedName>
        <fullName evidence="3">Uncharacterized protein</fullName>
    </submittedName>
</protein>
<organism evidence="2 3">
    <name type="scientific">Romanomermis culicivorax</name>
    <name type="common">Nematode worm</name>
    <dbReference type="NCBI Taxonomy" id="13658"/>
    <lineage>
        <taxon>Eukaryota</taxon>
        <taxon>Metazoa</taxon>
        <taxon>Ecdysozoa</taxon>
        <taxon>Nematoda</taxon>
        <taxon>Enoplea</taxon>
        <taxon>Dorylaimia</taxon>
        <taxon>Mermithida</taxon>
        <taxon>Mermithoidea</taxon>
        <taxon>Mermithidae</taxon>
        <taxon>Romanomermis</taxon>
    </lineage>
</organism>
<keyword evidence="2" id="KW-1185">Reference proteome</keyword>
<dbReference type="AlphaFoldDB" id="A0A915KLC7"/>
<feature type="region of interest" description="Disordered" evidence="1">
    <location>
        <begin position="1"/>
        <end position="29"/>
    </location>
</feature>
<dbReference type="WBParaSite" id="nRc.2.0.1.t38833-RA">
    <property type="protein sequence ID" value="nRc.2.0.1.t38833-RA"/>
    <property type="gene ID" value="nRc.2.0.1.g38833"/>
</dbReference>
<accession>A0A915KLC7</accession>